<sequence>MVRGDEERRKRLNRGRFAHEFPRIYTNWRLFVNGKVFQDCRGDYNSMVVLNSLKLITIDTG</sequence>
<dbReference type="EMBL" id="LMBR01000187">
    <property type="protein sequence ID" value="KUL23000.1"/>
    <property type="molecule type" value="Genomic_DNA"/>
</dbReference>
<comment type="caution">
    <text evidence="1">The sequence shown here is derived from an EMBL/GenBank/DDBJ whole genome shotgun (WGS) entry which is preliminary data.</text>
</comment>
<protein>
    <submittedName>
        <fullName evidence="1">Uncharacterized protein</fullName>
    </submittedName>
</protein>
<name>A0A101JAA5_CHLLI</name>
<accession>A0A101JAA5</accession>
<gene>
    <name evidence="1" type="ORF">ASB62_07360</name>
</gene>
<organism evidence="1 2">
    <name type="scientific">Chlorobium limicola</name>
    <dbReference type="NCBI Taxonomy" id="1092"/>
    <lineage>
        <taxon>Bacteria</taxon>
        <taxon>Pseudomonadati</taxon>
        <taxon>Chlorobiota</taxon>
        <taxon>Chlorobiia</taxon>
        <taxon>Chlorobiales</taxon>
        <taxon>Chlorobiaceae</taxon>
        <taxon>Chlorobium/Pelodictyon group</taxon>
        <taxon>Chlorobium</taxon>
    </lineage>
</organism>
<dbReference type="AlphaFoldDB" id="A0A101JAA5"/>
<evidence type="ECO:0000313" key="2">
    <source>
        <dbReference type="Proteomes" id="UP000053937"/>
    </source>
</evidence>
<reference evidence="1 2" key="1">
    <citation type="submission" date="2015-10" db="EMBL/GenBank/DDBJ databases">
        <title>Draft Genome Sequence of Chlorobium limicola strain Frasassi Growing under Artificial Lighting in the Frasassi Cave System.</title>
        <authorList>
            <person name="Mansor M."/>
            <person name="Macalady J."/>
        </authorList>
    </citation>
    <scope>NUCLEOTIDE SEQUENCE [LARGE SCALE GENOMIC DNA]</scope>
    <source>
        <strain evidence="1 2">Frasassi</strain>
    </source>
</reference>
<proteinExistence type="predicted"/>
<keyword evidence="2" id="KW-1185">Reference proteome</keyword>
<dbReference type="Proteomes" id="UP000053937">
    <property type="component" value="Unassembled WGS sequence"/>
</dbReference>
<evidence type="ECO:0000313" key="1">
    <source>
        <dbReference type="EMBL" id="KUL23000.1"/>
    </source>
</evidence>